<dbReference type="InterPro" id="IPR001054">
    <property type="entry name" value="A/G_cyclase"/>
</dbReference>
<evidence type="ECO:0000256" key="11">
    <source>
        <dbReference type="SAM" id="Phobius"/>
    </source>
</evidence>
<evidence type="ECO:0000256" key="3">
    <source>
        <dbReference type="ARBA" id="ARBA00022692"/>
    </source>
</evidence>
<dbReference type="Gene3D" id="3.30.70.1230">
    <property type="entry name" value="Nucleotide cyclase"/>
    <property type="match status" value="1"/>
</dbReference>
<dbReference type="EMBL" id="CP111025">
    <property type="protein sequence ID" value="WAR25025.1"/>
    <property type="molecule type" value="Genomic_DNA"/>
</dbReference>
<keyword evidence="14" id="KW-1185">Reference proteome</keyword>
<keyword evidence="6 11" id="KW-1133">Transmembrane helix</keyword>
<dbReference type="EC" id="4.6.1.2" evidence="2"/>
<dbReference type="PROSITE" id="PS50125">
    <property type="entry name" value="GUANYLATE_CYCLASE_2"/>
    <property type="match status" value="1"/>
</dbReference>
<protein>
    <recommendedName>
        <fullName evidence="2">guanylate cyclase</fullName>
        <ecNumber evidence="2">4.6.1.2</ecNumber>
    </recommendedName>
</protein>
<dbReference type="InterPro" id="IPR011645">
    <property type="entry name" value="HNOB_dom_associated"/>
</dbReference>
<feature type="domain" description="Guanylate cyclase" evidence="12">
    <location>
        <begin position="572"/>
        <end position="702"/>
    </location>
</feature>
<organism evidence="13 14">
    <name type="scientific">Mya arenaria</name>
    <name type="common">Soft-shell clam</name>
    <dbReference type="NCBI Taxonomy" id="6604"/>
    <lineage>
        <taxon>Eukaryota</taxon>
        <taxon>Metazoa</taxon>
        <taxon>Spiralia</taxon>
        <taxon>Lophotrochozoa</taxon>
        <taxon>Mollusca</taxon>
        <taxon>Bivalvia</taxon>
        <taxon>Autobranchia</taxon>
        <taxon>Heteroconchia</taxon>
        <taxon>Euheterodonta</taxon>
        <taxon>Imparidentia</taxon>
        <taxon>Neoheterodontei</taxon>
        <taxon>Myida</taxon>
        <taxon>Myoidea</taxon>
        <taxon>Myidae</taxon>
        <taxon>Mya</taxon>
    </lineage>
</organism>
<evidence type="ECO:0000256" key="8">
    <source>
        <dbReference type="ARBA" id="ARBA00023239"/>
    </source>
</evidence>
<keyword evidence="3 11" id="KW-0812">Transmembrane</keyword>
<dbReference type="Proteomes" id="UP001164746">
    <property type="component" value="Chromosome 14"/>
</dbReference>
<dbReference type="InterPro" id="IPR029787">
    <property type="entry name" value="Nucleotide_cyclase"/>
</dbReference>
<keyword evidence="4" id="KW-0732">Signal</keyword>
<evidence type="ECO:0000256" key="10">
    <source>
        <dbReference type="RuleBase" id="RU000405"/>
    </source>
</evidence>
<dbReference type="CDD" id="cd07302">
    <property type="entry name" value="CHD"/>
    <property type="match status" value="1"/>
</dbReference>
<dbReference type="InterPro" id="IPR013587">
    <property type="entry name" value="Nitrate/nitrite_sensing"/>
</dbReference>
<evidence type="ECO:0000313" key="13">
    <source>
        <dbReference type="EMBL" id="WAR25025.1"/>
    </source>
</evidence>
<evidence type="ECO:0000256" key="5">
    <source>
        <dbReference type="ARBA" id="ARBA00022741"/>
    </source>
</evidence>
<evidence type="ECO:0000256" key="7">
    <source>
        <dbReference type="ARBA" id="ARBA00023136"/>
    </source>
</evidence>
<evidence type="ECO:0000256" key="6">
    <source>
        <dbReference type="ARBA" id="ARBA00022989"/>
    </source>
</evidence>
<dbReference type="Pfam" id="PF08376">
    <property type="entry name" value="NIT"/>
    <property type="match status" value="1"/>
</dbReference>
<dbReference type="Gene3D" id="6.10.250.780">
    <property type="match status" value="1"/>
</dbReference>
<keyword evidence="7 11" id="KW-0472">Membrane</keyword>
<evidence type="ECO:0000313" key="14">
    <source>
        <dbReference type="Proteomes" id="UP001164746"/>
    </source>
</evidence>
<dbReference type="Pfam" id="PF00211">
    <property type="entry name" value="Guanylate_cyc"/>
    <property type="match status" value="1"/>
</dbReference>
<proteinExistence type="inferred from homology"/>
<keyword evidence="5" id="KW-0547">Nucleotide-binding</keyword>
<dbReference type="InterPro" id="IPR018297">
    <property type="entry name" value="A/G_cyclase_CS"/>
</dbReference>
<dbReference type="PANTHER" id="PTHR11920:SF501">
    <property type="entry name" value="GUANYLATE CYCLASE 32E"/>
    <property type="match status" value="1"/>
</dbReference>
<feature type="transmembrane region" description="Helical" evidence="11">
    <location>
        <begin position="69"/>
        <end position="89"/>
    </location>
</feature>
<accession>A0ABY7FS30</accession>
<evidence type="ECO:0000256" key="4">
    <source>
        <dbReference type="ARBA" id="ARBA00022729"/>
    </source>
</evidence>
<evidence type="ECO:0000256" key="1">
    <source>
        <dbReference type="ARBA" id="ARBA00004479"/>
    </source>
</evidence>
<keyword evidence="9" id="KW-0141">cGMP biosynthesis</keyword>
<name>A0ABY7FS30_MYAAR</name>
<dbReference type="PANTHER" id="PTHR11920">
    <property type="entry name" value="GUANYLYL CYCLASE"/>
    <property type="match status" value="1"/>
</dbReference>
<comment type="subcellular location">
    <subcellularLocation>
        <location evidence="1">Membrane</location>
        <topology evidence="1">Single-pass type I membrane protein</topology>
    </subcellularLocation>
</comment>
<sequence length="802" mass="89620">MPWWSKGKGTIHPAKVGLRESMSSSSASLSSSQLNAAIMNMLSLNNTGNRCQNACRGDPITTAGQRNQMIKMLAIILIPVLILFGHGIHDPGPAARAGRQRPLLDNSTHTQVNMSNYSNSTHTQVNMSNYSNSTHTQVNMSNYSNSTHTQVNMSNYSNSTHTQVHMSNYSNSTHTQVHMSNYSNSTHTQVNMSNYSNSTHTQVSMSNYSNSTHTQVNMSNYSNSTHTQVNMSNYSNSTHTQVNMSNYSNSTHKQVNMSNYSNSTHTQVNMSNYSNSTHTQVNMSNYSNSTHTQVHMSNYSNSTHTQVHMSNYSNSTHTQVSMSNYSNSTHTQVSMSNYSNSTHTQVWKAFVAYQELLVASEYLGRERAMGVIFYTLGEFPTREEYLYFVESQDTSNASFAAARQYSQIAKEIYDAKIKDNPEIMQTIKNKRAEIRSRNTGADDNTVGSLDEAKYWFENMTYFQDIIKEAQVSLALTIDGLLEARQKTDLTNIIIICIIFSAVLILCPIIIYAVYSLTVEIQRCSIHIADRTKALSKEKKRTDTLLYQMLPKQVAEQLKQNQEVTTEEFVHATIMFSDIVGFTQISSRSSPLQIVEMLNMIYSCLDDRIDLYDVYKVETIGDAYLVVSGVPNPNGKLHASEIASLSIDILEHVHRMEIPHIPGTYVKLRIGCHSGSVVAGVVGTKMPHYCVFGEAVNVASKMEALGKPSKIHLSDTTANILLELGGFVVQERGNFAENVDHDLMMAFKGKVRTYWLVSKEGFAPLDLDYSTHEAAETDVTIRPIPVDTSLTDLKEEVDTLIIA</sequence>
<comment type="similarity">
    <text evidence="10">Belongs to the adenylyl cyclase class-4/guanylyl cyclase family.</text>
</comment>
<dbReference type="SUPFAM" id="SSF55073">
    <property type="entry name" value="Nucleotide cyclase"/>
    <property type="match status" value="1"/>
</dbReference>
<dbReference type="Pfam" id="PF07701">
    <property type="entry name" value="HNOBA"/>
    <property type="match status" value="1"/>
</dbReference>
<feature type="transmembrane region" description="Helical" evidence="11">
    <location>
        <begin position="492"/>
        <end position="514"/>
    </location>
</feature>
<evidence type="ECO:0000256" key="9">
    <source>
        <dbReference type="ARBA" id="ARBA00023293"/>
    </source>
</evidence>
<evidence type="ECO:0000256" key="2">
    <source>
        <dbReference type="ARBA" id="ARBA00012202"/>
    </source>
</evidence>
<dbReference type="SMART" id="SM00044">
    <property type="entry name" value="CYCc"/>
    <property type="match status" value="1"/>
</dbReference>
<reference evidence="13" key="1">
    <citation type="submission" date="2022-11" db="EMBL/GenBank/DDBJ databases">
        <title>Centuries of genome instability and evolution in soft-shell clam transmissible cancer (bioRxiv).</title>
        <authorList>
            <person name="Hart S.F.M."/>
            <person name="Yonemitsu M.A."/>
            <person name="Giersch R.M."/>
            <person name="Beal B.F."/>
            <person name="Arriagada G."/>
            <person name="Davis B.W."/>
            <person name="Ostrander E.A."/>
            <person name="Goff S.P."/>
            <person name="Metzger M.J."/>
        </authorList>
    </citation>
    <scope>NUCLEOTIDE SEQUENCE</scope>
    <source>
        <strain evidence="13">MELC-2E11</strain>
        <tissue evidence="13">Siphon/mantle</tissue>
    </source>
</reference>
<evidence type="ECO:0000259" key="12">
    <source>
        <dbReference type="PROSITE" id="PS50125"/>
    </source>
</evidence>
<dbReference type="InterPro" id="IPR050401">
    <property type="entry name" value="Cyclic_nucleotide_synthase"/>
</dbReference>
<keyword evidence="8 10" id="KW-0456">Lyase</keyword>
<dbReference type="PROSITE" id="PS00452">
    <property type="entry name" value="GUANYLATE_CYCLASE_1"/>
    <property type="match status" value="1"/>
</dbReference>
<gene>
    <name evidence="13" type="ORF">MAR_010729</name>
</gene>